<dbReference type="PROSITE" id="PS50113">
    <property type="entry name" value="PAC"/>
    <property type="match status" value="1"/>
</dbReference>
<evidence type="ECO:0000313" key="7">
    <source>
        <dbReference type="Proteomes" id="UP000509594"/>
    </source>
</evidence>
<dbReference type="NCBIfam" id="TIGR00229">
    <property type="entry name" value="sensory_box"/>
    <property type="match status" value="1"/>
</dbReference>
<evidence type="ECO:0000259" key="3">
    <source>
        <dbReference type="PROSITE" id="PS50110"/>
    </source>
</evidence>
<dbReference type="OrthoDB" id="2830at2157"/>
<dbReference type="SUPFAM" id="SSF55785">
    <property type="entry name" value="PYP-like sensor domain (PAS domain)"/>
    <property type="match status" value="1"/>
</dbReference>
<organism evidence="6 7">
    <name type="scientific">Methanolobus zinderi</name>
    <dbReference type="NCBI Taxonomy" id="536044"/>
    <lineage>
        <taxon>Archaea</taxon>
        <taxon>Methanobacteriati</taxon>
        <taxon>Methanobacteriota</taxon>
        <taxon>Stenosarchaea group</taxon>
        <taxon>Methanomicrobia</taxon>
        <taxon>Methanosarcinales</taxon>
        <taxon>Methanosarcinaceae</taxon>
        <taxon>Methanolobus</taxon>
    </lineage>
</organism>
<sequence length="276" mass="31127">MTDERIMVVEDEKIVALDIRDSLESFGYNVPCMASTGKDAVEMAKIHNPDLILMDIVLKGDMDGIEAAGIIHDDSDIPVIYLTAYSDEKTIARAKLTSPFGHILKPFETRELRTNIEIALYKRELEKEKVQDNQNWINSLMSNIGDAIISTDAQGRVEFVNPLAQALTGYKQEEALGKPIEEIFRVICEENGKKAPDPTRKVMNEGAFYGLQDKTVLVSRENIRTPIDVIGSPIRNSHNEITGTIIVFYDITDRKNVEKSFLNYSFNYNDNQAVNH</sequence>
<dbReference type="InterPro" id="IPR011006">
    <property type="entry name" value="CheY-like_superfamily"/>
</dbReference>
<dbReference type="Gene3D" id="3.30.450.20">
    <property type="entry name" value="PAS domain"/>
    <property type="match status" value="1"/>
</dbReference>
<feature type="domain" description="PAS" evidence="4">
    <location>
        <begin position="133"/>
        <end position="206"/>
    </location>
</feature>
<dbReference type="SUPFAM" id="SSF52172">
    <property type="entry name" value="CheY-like"/>
    <property type="match status" value="1"/>
</dbReference>
<dbReference type="Gene3D" id="3.40.50.2300">
    <property type="match status" value="1"/>
</dbReference>
<dbReference type="Pfam" id="PF00072">
    <property type="entry name" value="Response_reg"/>
    <property type="match status" value="1"/>
</dbReference>
<feature type="domain" description="Response regulatory" evidence="3">
    <location>
        <begin position="5"/>
        <end position="120"/>
    </location>
</feature>
<proteinExistence type="predicted"/>
<dbReference type="InterPro" id="IPR000014">
    <property type="entry name" value="PAS"/>
</dbReference>
<dbReference type="RefSeq" id="WP_176964647.1">
    <property type="nucleotide sequence ID" value="NZ_CP058215.1"/>
</dbReference>
<dbReference type="PROSITE" id="PS50112">
    <property type="entry name" value="PAS"/>
    <property type="match status" value="1"/>
</dbReference>
<dbReference type="SMART" id="SM00448">
    <property type="entry name" value="REC"/>
    <property type="match status" value="1"/>
</dbReference>
<accession>A0A7D5E7N3</accession>
<evidence type="ECO:0000259" key="5">
    <source>
        <dbReference type="PROSITE" id="PS50113"/>
    </source>
</evidence>
<dbReference type="SMART" id="SM00091">
    <property type="entry name" value="PAS"/>
    <property type="match status" value="1"/>
</dbReference>
<feature type="domain" description="PAC" evidence="5">
    <location>
        <begin position="211"/>
        <end position="263"/>
    </location>
</feature>
<dbReference type="AlphaFoldDB" id="A0A7D5E7N3"/>
<evidence type="ECO:0000256" key="1">
    <source>
        <dbReference type="ARBA" id="ARBA00022553"/>
    </source>
</evidence>
<reference evidence="6 7" key="1">
    <citation type="submission" date="2020-06" db="EMBL/GenBank/DDBJ databases">
        <title>Methanolobus halotolerans sp. nov., isolated from a saline lake Tus in Siberia.</title>
        <authorList>
            <person name="Shen Y."/>
            <person name="Chen S.-C."/>
            <person name="Lai M.-C."/>
            <person name="Huang H.-H."/>
            <person name="Chiu H.-H."/>
            <person name="Tang S.-L."/>
            <person name="Rogozin D.Y."/>
            <person name="Degermendzhy A.G."/>
        </authorList>
    </citation>
    <scope>NUCLEOTIDE SEQUENCE [LARGE SCALE GENOMIC DNA]</scope>
    <source>
        <strain evidence="6 7">DSM 21339</strain>
    </source>
</reference>
<dbReference type="EMBL" id="CP058215">
    <property type="protein sequence ID" value="QLC49591.1"/>
    <property type="molecule type" value="Genomic_DNA"/>
</dbReference>
<dbReference type="InterPro" id="IPR035965">
    <property type="entry name" value="PAS-like_dom_sf"/>
</dbReference>
<dbReference type="Proteomes" id="UP000509594">
    <property type="component" value="Chromosome"/>
</dbReference>
<dbReference type="CDD" id="cd00130">
    <property type="entry name" value="PAS"/>
    <property type="match status" value="1"/>
</dbReference>
<dbReference type="GO" id="GO:0000160">
    <property type="term" value="P:phosphorelay signal transduction system"/>
    <property type="evidence" value="ECO:0007669"/>
    <property type="project" value="InterPro"/>
</dbReference>
<dbReference type="Pfam" id="PF13426">
    <property type="entry name" value="PAS_9"/>
    <property type="match status" value="1"/>
</dbReference>
<evidence type="ECO:0000313" key="6">
    <source>
        <dbReference type="EMBL" id="QLC49591.1"/>
    </source>
</evidence>
<dbReference type="InterPro" id="IPR001789">
    <property type="entry name" value="Sig_transdc_resp-reg_receiver"/>
</dbReference>
<dbReference type="PANTHER" id="PTHR44591:SF3">
    <property type="entry name" value="RESPONSE REGULATORY DOMAIN-CONTAINING PROTEIN"/>
    <property type="match status" value="1"/>
</dbReference>
<dbReference type="InterPro" id="IPR050595">
    <property type="entry name" value="Bact_response_regulator"/>
</dbReference>
<evidence type="ECO:0000259" key="4">
    <source>
        <dbReference type="PROSITE" id="PS50112"/>
    </source>
</evidence>
<dbReference type="KEGG" id="mzi:HWN40_04640"/>
<dbReference type="PROSITE" id="PS50110">
    <property type="entry name" value="RESPONSE_REGULATORY"/>
    <property type="match status" value="1"/>
</dbReference>
<dbReference type="InterPro" id="IPR000700">
    <property type="entry name" value="PAS-assoc_C"/>
</dbReference>
<dbReference type="CDD" id="cd17534">
    <property type="entry name" value="REC_DC-like"/>
    <property type="match status" value="1"/>
</dbReference>
<dbReference type="PANTHER" id="PTHR44591">
    <property type="entry name" value="STRESS RESPONSE REGULATOR PROTEIN 1"/>
    <property type="match status" value="1"/>
</dbReference>
<dbReference type="GeneID" id="55820937"/>
<gene>
    <name evidence="6" type="ORF">HWN40_04640</name>
</gene>
<name>A0A7D5E7N3_9EURY</name>
<evidence type="ECO:0000256" key="2">
    <source>
        <dbReference type="PROSITE-ProRule" id="PRU00169"/>
    </source>
</evidence>
<protein>
    <submittedName>
        <fullName evidence="6">Response regulator</fullName>
    </submittedName>
</protein>
<keyword evidence="1 2" id="KW-0597">Phosphoprotein</keyword>
<keyword evidence="7" id="KW-1185">Reference proteome</keyword>
<feature type="modified residue" description="4-aspartylphosphate" evidence="2">
    <location>
        <position position="55"/>
    </location>
</feature>